<dbReference type="Proteomes" id="UP000310760">
    <property type="component" value="Unassembled WGS sequence"/>
</dbReference>
<feature type="chain" id="PRO_5020861531" description="Secreted protein" evidence="1">
    <location>
        <begin position="21"/>
        <end position="66"/>
    </location>
</feature>
<name>A0A4S2FQ87_9BACT</name>
<keyword evidence="1" id="KW-0732">Signal</keyword>
<dbReference type="EMBL" id="SRYJ01000013">
    <property type="protein sequence ID" value="TGY71242.1"/>
    <property type="molecule type" value="Genomic_DNA"/>
</dbReference>
<evidence type="ECO:0000256" key="1">
    <source>
        <dbReference type="SAM" id="SignalP"/>
    </source>
</evidence>
<comment type="caution">
    <text evidence="2">The sequence shown here is derived from an EMBL/GenBank/DDBJ whole genome shotgun (WGS) entry which is preliminary data.</text>
</comment>
<sequence length="66" mass="7450">YIMYRLVLLVCLSISLSKNSSSCCAIGFESGCKGKGFNFNRQMFSKVFLKKFFFKAFLNGRLAVCS</sequence>
<organism evidence="2 3">
    <name type="scientific">Phocaeicola sartorii</name>
    <dbReference type="NCBI Taxonomy" id="671267"/>
    <lineage>
        <taxon>Bacteria</taxon>
        <taxon>Pseudomonadati</taxon>
        <taxon>Bacteroidota</taxon>
        <taxon>Bacteroidia</taxon>
        <taxon>Bacteroidales</taxon>
        <taxon>Bacteroidaceae</taxon>
        <taxon>Phocaeicola</taxon>
    </lineage>
</organism>
<evidence type="ECO:0008006" key="4">
    <source>
        <dbReference type="Google" id="ProtNLM"/>
    </source>
</evidence>
<proteinExistence type="predicted"/>
<dbReference type="AlphaFoldDB" id="A0A4S2FQ87"/>
<accession>A0A4S2FQ87</accession>
<evidence type="ECO:0000313" key="3">
    <source>
        <dbReference type="Proteomes" id="UP000310760"/>
    </source>
</evidence>
<evidence type="ECO:0000313" key="2">
    <source>
        <dbReference type="EMBL" id="TGY71242.1"/>
    </source>
</evidence>
<protein>
    <recommendedName>
        <fullName evidence="4">Secreted protein</fullName>
    </recommendedName>
</protein>
<gene>
    <name evidence="2" type="ORF">E5339_07430</name>
</gene>
<feature type="non-terminal residue" evidence="2">
    <location>
        <position position="1"/>
    </location>
</feature>
<feature type="signal peptide" evidence="1">
    <location>
        <begin position="1"/>
        <end position="20"/>
    </location>
</feature>
<reference evidence="2 3" key="1">
    <citation type="submission" date="2019-04" db="EMBL/GenBank/DDBJ databases">
        <title>Microbes associate with the intestines of laboratory mice.</title>
        <authorList>
            <person name="Navarre W."/>
            <person name="Wong E."/>
            <person name="Huang K."/>
            <person name="Tropini C."/>
            <person name="Ng K."/>
            <person name="Yu B."/>
        </authorList>
    </citation>
    <scope>NUCLEOTIDE SEQUENCE [LARGE SCALE GENOMIC DNA]</scope>
    <source>
        <strain evidence="2 3">NM22_B1</strain>
    </source>
</reference>